<dbReference type="PANTHER" id="PTHR43792:SF9">
    <property type="entry name" value="RIBOSOMAL-PROTEIN-ALANINE ACETYLTRANSFERASE"/>
    <property type="match status" value="1"/>
</dbReference>
<dbReference type="EMBL" id="QJSW01000009">
    <property type="protein sequence ID" value="PYE48243.1"/>
    <property type="molecule type" value="Genomic_DNA"/>
</dbReference>
<feature type="domain" description="N-acetyltransferase" evidence="1">
    <location>
        <begin position="19"/>
        <end position="187"/>
    </location>
</feature>
<dbReference type="InterPro" id="IPR051531">
    <property type="entry name" value="N-acetyltransferase"/>
</dbReference>
<name>A0A2V4VPW0_PAEBA</name>
<gene>
    <name evidence="2" type="ORF">DFQ00_10997</name>
</gene>
<dbReference type="PANTHER" id="PTHR43792">
    <property type="entry name" value="GNAT FAMILY, PUTATIVE (AFU_ORTHOLOGUE AFUA_3G00765)-RELATED-RELATED"/>
    <property type="match status" value="1"/>
</dbReference>
<dbReference type="Pfam" id="PF13302">
    <property type="entry name" value="Acetyltransf_3"/>
    <property type="match status" value="1"/>
</dbReference>
<dbReference type="SUPFAM" id="SSF55729">
    <property type="entry name" value="Acyl-CoA N-acyltransferases (Nat)"/>
    <property type="match status" value="1"/>
</dbReference>
<dbReference type="AlphaFoldDB" id="A0A2V4VPW0"/>
<dbReference type="Gene3D" id="3.40.630.30">
    <property type="match status" value="1"/>
</dbReference>
<reference evidence="2 3" key="1">
    <citation type="submission" date="2018-06" db="EMBL/GenBank/DDBJ databases">
        <title>Genomic Encyclopedia of Type Strains, Phase III (KMG-III): the genomes of soil and plant-associated and newly described type strains.</title>
        <authorList>
            <person name="Whitman W."/>
        </authorList>
    </citation>
    <scope>NUCLEOTIDE SEQUENCE [LARGE SCALE GENOMIC DNA]</scope>
    <source>
        <strain evidence="2 3">CECT 7022</strain>
    </source>
</reference>
<evidence type="ECO:0000313" key="3">
    <source>
        <dbReference type="Proteomes" id="UP000247790"/>
    </source>
</evidence>
<dbReference type="Proteomes" id="UP000247790">
    <property type="component" value="Unassembled WGS sequence"/>
</dbReference>
<comment type="caution">
    <text evidence="2">The sequence shown here is derived from an EMBL/GenBank/DDBJ whole genome shotgun (WGS) entry which is preliminary data.</text>
</comment>
<keyword evidence="2" id="KW-0808">Transferase</keyword>
<dbReference type="OrthoDB" id="2636883at2"/>
<dbReference type="GO" id="GO:0005737">
    <property type="term" value="C:cytoplasm"/>
    <property type="evidence" value="ECO:0007669"/>
    <property type="project" value="TreeGrafter"/>
</dbReference>
<dbReference type="GO" id="GO:0008999">
    <property type="term" value="F:protein-N-terminal-alanine acetyltransferase activity"/>
    <property type="evidence" value="ECO:0007669"/>
    <property type="project" value="TreeGrafter"/>
</dbReference>
<organism evidence="2 3">
    <name type="scientific">Paenibacillus barcinonensis</name>
    <dbReference type="NCBI Taxonomy" id="198119"/>
    <lineage>
        <taxon>Bacteria</taxon>
        <taxon>Bacillati</taxon>
        <taxon>Bacillota</taxon>
        <taxon>Bacilli</taxon>
        <taxon>Bacillales</taxon>
        <taxon>Paenibacillaceae</taxon>
        <taxon>Paenibacillus</taxon>
    </lineage>
</organism>
<dbReference type="InterPro" id="IPR000182">
    <property type="entry name" value="GNAT_dom"/>
</dbReference>
<accession>A0A2V4VPW0</accession>
<sequence length="214" mass="24284">MLTRNMLIQGLPVLDTERLVLRSLRQSDYNILSELLSDPQVIRYVNRGSQSPPVRARKLLNQIRSSSAKLDSLHYGICRKGSEQVIGIVSFQHWNDQKGTAQIGYILNKLYWGKGLATEAVHRLLTFGFDELHLWRIEARCYEANRSSERVLLKMGMLYERSLPAFGLNEEDDGIGEGPISMDVKVYGMCRAQFQSAIDTKPSHSAAWDNPEIS</sequence>
<protein>
    <submittedName>
        <fullName evidence="2">Ribosomal-protein-alanine N-acetyltransferase</fullName>
    </submittedName>
</protein>
<dbReference type="PROSITE" id="PS51186">
    <property type="entry name" value="GNAT"/>
    <property type="match status" value="1"/>
</dbReference>
<dbReference type="RefSeq" id="WP_110897393.1">
    <property type="nucleotide sequence ID" value="NZ_QJSW01000009.1"/>
</dbReference>
<evidence type="ECO:0000259" key="1">
    <source>
        <dbReference type="PROSITE" id="PS51186"/>
    </source>
</evidence>
<proteinExistence type="predicted"/>
<evidence type="ECO:0000313" key="2">
    <source>
        <dbReference type="EMBL" id="PYE48243.1"/>
    </source>
</evidence>
<dbReference type="InterPro" id="IPR016181">
    <property type="entry name" value="Acyl_CoA_acyltransferase"/>
</dbReference>